<feature type="region of interest" description="Disordered" evidence="5">
    <location>
        <begin position="501"/>
        <end position="630"/>
    </location>
</feature>
<feature type="compositionally biased region" description="Low complexity" evidence="5">
    <location>
        <begin position="167"/>
        <end position="195"/>
    </location>
</feature>
<dbReference type="OrthoDB" id="10072587at2759"/>
<proteinExistence type="predicted"/>
<evidence type="ECO:0000313" key="7">
    <source>
        <dbReference type="Proteomes" id="UP000192220"/>
    </source>
</evidence>
<reference evidence="8" key="1">
    <citation type="submission" date="2025-08" db="UniProtKB">
        <authorList>
            <consortium name="RefSeq"/>
        </authorList>
    </citation>
    <scope>IDENTIFICATION</scope>
    <source>
        <strain evidence="8">Quisiro</strain>
        <tissue evidence="8">Liver</tissue>
    </source>
</reference>
<feature type="compositionally biased region" description="Polar residues" evidence="5">
    <location>
        <begin position="239"/>
        <end position="253"/>
    </location>
</feature>
<feature type="compositionally biased region" description="Pro residues" evidence="5">
    <location>
        <begin position="586"/>
        <end position="595"/>
    </location>
</feature>
<feature type="domain" description="G2 and S phase-expressed protein 1 N-terminal" evidence="6">
    <location>
        <begin position="10"/>
        <end position="153"/>
    </location>
</feature>
<gene>
    <name evidence="8" type="primary">gtse1</name>
</gene>
<feature type="compositionally biased region" description="Low complexity" evidence="5">
    <location>
        <begin position="324"/>
        <end position="340"/>
    </location>
</feature>
<dbReference type="GO" id="GO:0008017">
    <property type="term" value="F:microtubule binding"/>
    <property type="evidence" value="ECO:0007669"/>
    <property type="project" value="TreeGrafter"/>
</dbReference>
<organism evidence="7 8">
    <name type="scientific">Austrofundulus limnaeus</name>
    <name type="common">Annual killifish</name>
    <dbReference type="NCBI Taxonomy" id="52670"/>
    <lineage>
        <taxon>Eukaryota</taxon>
        <taxon>Metazoa</taxon>
        <taxon>Chordata</taxon>
        <taxon>Craniata</taxon>
        <taxon>Vertebrata</taxon>
        <taxon>Euteleostomi</taxon>
        <taxon>Actinopterygii</taxon>
        <taxon>Neopterygii</taxon>
        <taxon>Teleostei</taxon>
        <taxon>Neoteleostei</taxon>
        <taxon>Acanthomorphata</taxon>
        <taxon>Ovalentaria</taxon>
        <taxon>Atherinomorphae</taxon>
        <taxon>Cyprinodontiformes</taxon>
        <taxon>Rivulidae</taxon>
        <taxon>Austrofundulus</taxon>
    </lineage>
</organism>
<keyword evidence="3" id="KW-0597">Phosphoprotein</keyword>
<feature type="compositionally biased region" description="Polar residues" evidence="5">
    <location>
        <begin position="479"/>
        <end position="489"/>
    </location>
</feature>
<dbReference type="AlphaFoldDB" id="A0A2I4C9Y9"/>
<dbReference type="Pfam" id="PF15259">
    <property type="entry name" value="GTSE1_N"/>
    <property type="match status" value="1"/>
</dbReference>
<name>A0A2I4C9Y9_AUSLI</name>
<dbReference type="InParanoid" id="A0A2I4C9Y9"/>
<dbReference type="GO" id="GO:0005881">
    <property type="term" value="C:cytoplasmic microtubule"/>
    <property type="evidence" value="ECO:0007669"/>
    <property type="project" value="TreeGrafter"/>
</dbReference>
<dbReference type="Proteomes" id="UP000192220">
    <property type="component" value="Unplaced"/>
</dbReference>
<dbReference type="PANTHER" id="PTHR21584">
    <property type="entry name" value="DIFFERENTIAL DISPLAY AND ACTIVATED BY P53 DDA3 /G2 S PHASE EXPRESSED 1"/>
    <property type="match status" value="1"/>
</dbReference>
<keyword evidence="4" id="KW-0206">Cytoskeleton</keyword>
<evidence type="ECO:0000256" key="3">
    <source>
        <dbReference type="ARBA" id="ARBA00022553"/>
    </source>
</evidence>
<dbReference type="CTD" id="51512"/>
<evidence type="ECO:0000313" key="8">
    <source>
        <dbReference type="RefSeq" id="XP_013876795.1"/>
    </source>
</evidence>
<evidence type="ECO:0000256" key="5">
    <source>
        <dbReference type="SAM" id="MobiDB-lite"/>
    </source>
</evidence>
<keyword evidence="7" id="KW-1185">Reference proteome</keyword>
<feature type="region of interest" description="Disordered" evidence="5">
    <location>
        <begin position="287"/>
        <end position="489"/>
    </location>
</feature>
<evidence type="ECO:0000256" key="1">
    <source>
        <dbReference type="ARBA" id="ARBA00004245"/>
    </source>
</evidence>
<feature type="compositionally biased region" description="Polar residues" evidence="5">
    <location>
        <begin position="529"/>
        <end position="543"/>
    </location>
</feature>
<dbReference type="PANTHER" id="PTHR21584:SF10">
    <property type="entry name" value="G2 AND S PHASE-EXPRESSED PROTEIN 1"/>
    <property type="match status" value="1"/>
</dbReference>
<accession>A0A2I4C9Y9</accession>
<sequence length="698" mass="74068">MDLGVNGDLCLLQDEKFDFNVSLSPASLTGDNDDDDDDEVFVGVVSHEERCVSVGVTSQLEQRSSGSPPRVSWSPLTGDQMEAVCQEAHRLANQLQSEAPCCEHPQTTTNTNTETSAESDQFVQDSGTKLGLLGQTTRVLSPIKRQTFCVQDSPMKQLPPAIQRQLLRGRSSSTASSARPAAPSRLSTSSPAARAKAQSRTSLRGRSTLGAAAVLPSKPVAPATSCSANKSKVEKSRLQPPSKTSGFLRQSPSMRPPSRAESSEDLLSDSASVASDVSDSSINSCLLGKHTLAPPTKSVGVRKLSGVKAPPPQSRRMTDRRNTSSSSSSVSSFNSSLSLSPAKGKPNSSLNQTLSSSTGPTPSSVSRPANQSRPLRSTAYSAAEASSSRRSLSFHAKKLPEGERGGATRSTPLKRAETTPPQLTPPTKRLLQRTASLATMGPARLQNGVKTKPKPETLTFTTPGSADGSKMLKPKRFLSTGSTDGSLLQKSSAAPLTASVGSYKPLQASQRPSSLPTPVKRRMSAMPASGSQTRTAGSPTVADSTIRPPTPPSVSKLQCCSPDLKNQPAHPPDIQPFRLEEEPPVVNSPPKPPEPSQTENTDPGGLRGNEPAPTKNLMDLETTDDSSTQTQEALLLDLSPPTLQPQEKLLIDLTNTPDLVRTNIKSCTTTQLIDLSSPLIKWSPEEKKNDAPLINLSF</sequence>
<protein>
    <submittedName>
        <fullName evidence="8">G2 and S phase-expressed protein 1 isoform X1</fullName>
    </submittedName>
</protein>
<evidence type="ECO:0000256" key="4">
    <source>
        <dbReference type="ARBA" id="ARBA00023212"/>
    </source>
</evidence>
<evidence type="ECO:0000259" key="6">
    <source>
        <dbReference type="Pfam" id="PF15259"/>
    </source>
</evidence>
<feature type="compositionally biased region" description="Low complexity" evidence="5">
    <location>
        <begin position="376"/>
        <end position="393"/>
    </location>
</feature>
<feature type="compositionally biased region" description="Low complexity" evidence="5">
    <location>
        <begin position="347"/>
        <end position="368"/>
    </location>
</feature>
<dbReference type="InterPro" id="IPR026657">
    <property type="entry name" value="DDA3/GTSE-1"/>
</dbReference>
<feature type="region of interest" description="Disordered" evidence="5">
    <location>
        <begin position="101"/>
        <end position="122"/>
    </location>
</feature>
<feature type="region of interest" description="Disordered" evidence="5">
    <location>
        <begin position="167"/>
        <end position="272"/>
    </location>
</feature>
<dbReference type="KEGG" id="alim:106526682"/>
<comment type="subcellular location">
    <subcellularLocation>
        <location evidence="1">Cytoplasm</location>
        <location evidence="1">Cytoskeleton</location>
    </subcellularLocation>
</comment>
<dbReference type="RefSeq" id="XP_013876795.1">
    <property type="nucleotide sequence ID" value="XM_014021341.1"/>
</dbReference>
<dbReference type="InterPro" id="IPR032768">
    <property type="entry name" value="GTSE1_N"/>
</dbReference>
<dbReference type="GeneID" id="106526682"/>
<evidence type="ECO:0000256" key="2">
    <source>
        <dbReference type="ARBA" id="ARBA00022490"/>
    </source>
</evidence>
<keyword evidence="2" id="KW-0963">Cytoplasm</keyword>
<feature type="compositionally biased region" description="Polar residues" evidence="5">
    <location>
        <begin position="507"/>
        <end position="516"/>
    </location>
</feature>